<keyword evidence="1" id="KW-0732">Signal</keyword>
<feature type="signal peptide" evidence="1">
    <location>
        <begin position="1"/>
        <end position="21"/>
    </location>
</feature>
<keyword evidence="3" id="KW-1185">Reference proteome</keyword>
<reference evidence="2 3" key="1">
    <citation type="journal article" date="2014" name="Nat. Commun.">
        <title>Klebsormidium flaccidum genome reveals primary factors for plant terrestrial adaptation.</title>
        <authorList>
            <person name="Hori K."/>
            <person name="Maruyama F."/>
            <person name="Fujisawa T."/>
            <person name="Togashi T."/>
            <person name="Yamamoto N."/>
            <person name="Seo M."/>
            <person name="Sato S."/>
            <person name="Yamada T."/>
            <person name="Mori H."/>
            <person name="Tajima N."/>
            <person name="Moriyama T."/>
            <person name="Ikeuchi M."/>
            <person name="Watanabe M."/>
            <person name="Wada H."/>
            <person name="Kobayashi K."/>
            <person name="Saito M."/>
            <person name="Masuda T."/>
            <person name="Sasaki-Sekimoto Y."/>
            <person name="Mashiguchi K."/>
            <person name="Awai K."/>
            <person name="Shimojima M."/>
            <person name="Masuda S."/>
            <person name="Iwai M."/>
            <person name="Nobusawa T."/>
            <person name="Narise T."/>
            <person name="Kondo S."/>
            <person name="Saito H."/>
            <person name="Sato R."/>
            <person name="Murakawa M."/>
            <person name="Ihara Y."/>
            <person name="Oshima-Yamada Y."/>
            <person name="Ohtaka K."/>
            <person name="Satoh M."/>
            <person name="Sonobe K."/>
            <person name="Ishii M."/>
            <person name="Ohtani R."/>
            <person name="Kanamori-Sato M."/>
            <person name="Honoki R."/>
            <person name="Miyazaki D."/>
            <person name="Mochizuki H."/>
            <person name="Umetsu J."/>
            <person name="Higashi K."/>
            <person name="Shibata D."/>
            <person name="Kamiya Y."/>
            <person name="Sato N."/>
            <person name="Nakamura Y."/>
            <person name="Tabata S."/>
            <person name="Ida S."/>
            <person name="Kurokawa K."/>
            <person name="Ohta H."/>
        </authorList>
    </citation>
    <scope>NUCLEOTIDE SEQUENCE [LARGE SCALE GENOMIC DNA]</scope>
    <source>
        <strain evidence="2 3">NIES-2285</strain>
    </source>
</reference>
<gene>
    <name evidence="2" type="ORF">KFL_009740050</name>
</gene>
<evidence type="ECO:0000313" key="2">
    <source>
        <dbReference type="EMBL" id="GAQ92311.1"/>
    </source>
</evidence>
<accession>A0A1Y1ISR0</accession>
<name>A0A1Y1ISR0_KLENI</name>
<dbReference type="Proteomes" id="UP000054558">
    <property type="component" value="Unassembled WGS sequence"/>
</dbReference>
<feature type="chain" id="PRO_5012010822" evidence="1">
    <location>
        <begin position="22"/>
        <end position="229"/>
    </location>
</feature>
<dbReference type="EMBL" id="DF237923">
    <property type="protein sequence ID" value="GAQ92311.1"/>
    <property type="molecule type" value="Genomic_DNA"/>
</dbReference>
<organism evidence="2 3">
    <name type="scientific">Klebsormidium nitens</name>
    <name type="common">Green alga</name>
    <name type="synonym">Ulothrix nitens</name>
    <dbReference type="NCBI Taxonomy" id="105231"/>
    <lineage>
        <taxon>Eukaryota</taxon>
        <taxon>Viridiplantae</taxon>
        <taxon>Streptophyta</taxon>
        <taxon>Klebsormidiophyceae</taxon>
        <taxon>Klebsormidiales</taxon>
        <taxon>Klebsormidiaceae</taxon>
        <taxon>Klebsormidium</taxon>
    </lineage>
</organism>
<protein>
    <submittedName>
        <fullName evidence="2">Uncharacterized protein</fullName>
    </submittedName>
</protein>
<sequence>MRRRLFLQLWTLLRFCARAPSLVARSRLRGDALCSMQLPACSQLLPAGLRADAPLPALWELSSEAIDIQPLSCIDEWGQLFELSGGVYRLRSEDELAALEREGDMRDTAAAKARSLVDELVESMAQHTPSAGTELMPLQRAASPMLLPRLKVDEYSCYATGKASRFTCDHPALARTDRPPGTTYRPNLLPVGDVYFSYQEPISALVREPALGSTRGYHEGGIDLICPQR</sequence>
<dbReference type="AlphaFoldDB" id="A0A1Y1ISR0"/>
<evidence type="ECO:0000256" key="1">
    <source>
        <dbReference type="SAM" id="SignalP"/>
    </source>
</evidence>
<evidence type="ECO:0000313" key="3">
    <source>
        <dbReference type="Proteomes" id="UP000054558"/>
    </source>
</evidence>
<proteinExistence type="predicted"/>